<protein>
    <recommendedName>
        <fullName evidence="4">Xanthine/uracil/vitamin C permease</fullName>
    </recommendedName>
</protein>
<feature type="transmembrane region" description="Helical" evidence="1">
    <location>
        <begin position="37"/>
        <end position="54"/>
    </location>
</feature>
<comment type="caution">
    <text evidence="2">The sequence shown here is derived from an EMBL/GenBank/DDBJ whole genome shotgun (WGS) entry which is preliminary data.</text>
</comment>
<organism evidence="2 3">
    <name type="scientific">Bacillus thermotolerans</name>
    <name type="common">Quasibacillus thermotolerans</name>
    <dbReference type="NCBI Taxonomy" id="1221996"/>
    <lineage>
        <taxon>Bacteria</taxon>
        <taxon>Bacillati</taxon>
        <taxon>Bacillota</taxon>
        <taxon>Bacilli</taxon>
        <taxon>Bacillales</taxon>
        <taxon>Bacillaceae</taxon>
        <taxon>Bacillus</taxon>
    </lineage>
</organism>
<dbReference type="STRING" id="1221996.QY95_02253"/>
<evidence type="ECO:0000313" key="3">
    <source>
        <dbReference type="Proteomes" id="UP000031563"/>
    </source>
</evidence>
<feature type="transmembrane region" description="Helical" evidence="1">
    <location>
        <begin position="66"/>
        <end position="91"/>
    </location>
</feature>
<accession>A0A0F5I2E9</accession>
<keyword evidence="1" id="KW-0812">Transmembrane</keyword>
<evidence type="ECO:0000313" key="2">
    <source>
        <dbReference type="EMBL" id="KKB39623.1"/>
    </source>
</evidence>
<dbReference type="EMBL" id="JWIR02000040">
    <property type="protein sequence ID" value="KKB39623.1"/>
    <property type="molecule type" value="Genomic_DNA"/>
</dbReference>
<evidence type="ECO:0000256" key="1">
    <source>
        <dbReference type="SAM" id="Phobius"/>
    </source>
</evidence>
<dbReference type="AlphaFoldDB" id="A0A0F5I2E9"/>
<keyword evidence="1" id="KW-0472">Membrane</keyword>
<keyword evidence="1" id="KW-1133">Transmembrane helix</keyword>
<gene>
    <name evidence="2" type="ORF">QY95_02253</name>
</gene>
<proteinExistence type="predicted"/>
<sequence length="145" mass="16327">MSSFYKRKEGKEQPYWPAGPFKIRLPFVHYRFETAEYIQAIVLSVVTISMIPLLQQHLGVPYDVAMAFIIVCGIGNMMGALLGTPFIPGWITPAIPLVVLFLGDFEPGPEAIQAMFALQFLVFLIFSSWESRDSAVKWLILCQTP</sequence>
<name>A0A0F5I2E9_BACTR</name>
<keyword evidence="3" id="KW-1185">Reference proteome</keyword>
<dbReference type="RefSeq" id="WP_217490950.1">
    <property type="nucleotide sequence ID" value="NZ_JWIR02000040.1"/>
</dbReference>
<reference evidence="2" key="1">
    <citation type="submission" date="2015-02" db="EMBL/GenBank/DDBJ databases">
        <title>Genome Assembly of Bacillaceae bacterium MTCC 8252.</title>
        <authorList>
            <person name="Verma A."/>
            <person name="Khatri I."/>
            <person name="Mual P."/>
            <person name="Subramanian S."/>
            <person name="Krishnamurthi S."/>
        </authorList>
    </citation>
    <scope>NUCLEOTIDE SEQUENCE [LARGE SCALE GENOMIC DNA]</scope>
    <source>
        <strain evidence="2">MTCC 8252</strain>
    </source>
</reference>
<dbReference type="Proteomes" id="UP000031563">
    <property type="component" value="Unassembled WGS sequence"/>
</dbReference>
<evidence type="ECO:0008006" key="4">
    <source>
        <dbReference type="Google" id="ProtNLM"/>
    </source>
</evidence>
<feature type="transmembrane region" description="Helical" evidence="1">
    <location>
        <begin position="111"/>
        <end position="129"/>
    </location>
</feature>